<dbReference type="AlphaFoldDB" id="A0A8J3QHJ9"/>
<feature type="region of interest" description="Disordered" evidence="1">
    <location>
        <begin position="103"/>
        <end position="175"/>
    </location>
</feature>
<accession>A0A8J3QHJ9</accession>
<dbReference type="Proteomes" id="UP000612899">
    <property type="component" value="Unassembled WGS sequence"/>
</dbReference>
<proteinExistence type="predicted"/>
<feature type="compositionally biased region" description="Pro residues" evidence="1">
    <location>
        <begin position="166"/>
        <end position="175"/>
    </location>
</feature>
<protein>
    <submittedName>
        <fullName evidence="3">Uncharacterized protein</fullName>
    </submittedName>
</protein>
<gene>
    <name evidence="3" type="ORF">Rhe02_74930</name>
</gene>
<keyword evidence="2" id="KW-0472">Membrane</keyword>
<keyword evidence="2" id="KW-0812">Transmembrane</keyword>
<feature type="compositionally biased region" description="Basic residues" evidence="1">
    <location>
        <begin position="105"/>
        <end position="123"/>
    </location>
</feature>
<keyword evidence="4" id="KW-1185">Reference proteome</keyword>
<dbReference type="EMBL" id="BONY01000067">
    <property type="protein sequence ID" value="GIH09426.1"/>
    <property type="molecule type" value="Genomic_DNA"/>
</dbReference>
<reference evidence="3" key="1">
    <citation type="submission" date="2021-01" db="EMBL/GenBank/DDBJ databases">
        <title>Whole genome shotgun sequence of Rhizocola hellebori NBRC 109834.</title>
        <authorList>
            <person name="Komaki H."/>
            <person name="Tamura T."/>
        </authorList>
    </citation>
    <scope>NUCLEOTIDE SEQUENCE</scope>
    <source>
        <strain evidence="3">NBRC 109834</strain>
    </source>
</reference>
<feature type="compositionally biased region" description="Low complexity" evidence="1">
    <location>
        <begin position="146"/>
        <end position="156"/>
    </location>
</feature>
<evidence type="ECO:0000256" key="1">
    <source>
        <dbReference type="SAM" id="MobiDB-lite"/>
    </source>
</evidence>
<evidence type="ECO:0000313" key="3">
    <source>
        <dbReference type="EMBL" id="GIH09426.1"/>
    </source>
</evidence>
<feature type="transmembrane region" description="Helical" evidence="2">
    <location>
        <begin position="20"/>
        <end position="43"/>
    </location>
</feature>
<keyword evidence="2" id="KW-1133">Transmembrane helix</keyword>
<name>A0A8J3QHJ9_9ACTN</name>
<sequence>MGLTPVAVTRINRLTDLLAQVLAGFLISVAGVLVMDGFFALLGLGPFGDLNGWLSLIFPIIIFSGQFAAAKGEPGRLPVTIIGTLVGMGLGFIAAGAASRLPPNRLRRRRRPGGHSGLRHHLAPRPGHGRPTPQPPLAINPHIRRPVVVPRRMLPRGTSLRARPPSTAPPPTHTP</sequence>
<comment type="caution">
    <text evidence="3">The sequence shown here is derived from an EMBL/GenBank/DDBJ whole genome shotgun (WGS) entry which is preliminary data.</text>
</comment>
<evidence type="ECO:0000256" key="2">
    <source>
        <dbReference type="SAM" id="Phobius"/>
    </source>
</evidence>
<feature type="transmembrane region" description="Helical" evidence="2">
    <location>
        <begin position="81"/>
        <end position="101"/>
    </location>
</feature>
<evidence type="ECO:0000313" key="4">
    <source>
        <dbReference type="Proteomes" id="UP000612899"/>
    </source>
</evidence>
<organism evidence="3 4">
    <name type="scientific">Rhizocola hellebori</name>
    <dbReference type="NCBI Taxonomy" id="1392758"/>
    <lineage>
        <taxon>Bacteria</taxon>
        <taxon>Bacillati</taxon>
        <taxon>Actinomycetota</taxon>
        <taxon>Actinomycetes</taxon>
        <taxon>Micromonosporales</taxon>
        <taxon>Micromonosporaceae</taxon>
        <taxon>Rhizocola</taxon>
    </lineage>
</organism>
<feature type="transmembrane region" description="Helical" evidence="2">
    <location>
        <begin position="50"/>
        <end position="69"/>
    </location>
</feature>